<evidence type="ECO:0000313" key="5">
    <source>
        <dbReference type="Proteomes" id="UP000295606"/>
    </source>
</evidence>
<dbReference type="InterPro" id="IPR050595">
    <property type="entry name" value="Bact_response_regulator"/>
</dbReference>
<dbReference type="Gene3D" id="3.40.50.2300">
    <property type="match status" value="1"/>
</dbReference>
<feature type="modified residue" description="4-aspartylphosphate" evidence="2">
    <location>
        <position position="55"/>
    </location>
</feature>
<dbReference type="PANTHER" id="PTHR44591">
    <property type="entry name" value="STRESS RESPONSE REGULATOR PROTEIN 1"/>
    <property type="match status" value="1"/>
</dbReference>
<protein>
    <submittedName>
        <fullName evidence="4">Response regulator</fullName>
    </submittedName>
</protein>
<evidence type="ECO:0000313" key="4">
    <source>
        <dbReference type="EMBL" id="TDG04954.1"/>
    </source>
</evidence>
<dbReference type="PROSITE" id="PS50110">
    <property type="entry name" value="RESPONSE_REGULATORY"/>
    <property type="match status" value="1"/>
</dbReference>
<name>A0A4R5L8Y2_9BURK</name>
<evidence type="ECO:0000256" key="1">
    <source>
        <dbReference type="ARBA" id="ARBA00022553"/>
    </source>
</evidence>
<dbReference type="RefSeq" id="WP_133185979.1">
    <property type="nucleotide sequence ID" value="NZ_SMOD01000024.1"/>
</dbReference>
<reference evidence="4 5" key="1">
    <citation type="submission" date="2019-03" db="EMBL/GenBank/DDBJ databases">
        <title>Paraburkholderia sp. isolated from native Mimosa gymnas in Guartela State Park, Brazil.</title>
        <authorList>
            <person name="Paulitsch F."/>
            <person name="Hungria M."/>
            <person name="Delamuta J.R.M."/>
            <person name="Ribeiro R.A."/>
            <person name="Dall'Agnol R."/>
            <person name="Silva J.S.B."/>
        </authorList>
    </citation>
    <scope>NUCLEOTIDE SEQUENCE [LARGE SCALE GENOMIC DNA]</scope>
    <source>
        <strain evidence="4 5">CNPSo 3008</strain>
    </source>
</reference>
<dbReference type="PANTHER" id="PTHR44591:SF25">
    <property type="entry name" value="CHEMOTAXIS TWO-COMPONENT RESPONSE REGULATOR"/>
    <property type="match status" value="1"/>
</dbReference>
<dbReference type="OrthoDB" id="8964771at2"/>
<proteinExistence type="predicted"/>
<evidence type="ECO:0000259" key="3">
    <source>
        <dbReference type="PROSITE" id="PS50110"/>
    </source>
</evidence>
<dbReference type="Proteomes" id="UP000295606">
    <property type="component" value="Unassembled WGS sequence"/>
</dbReference>
<dbReference type="InterPro" id="IPR001789">
    <property type="entry name" value="Sig_transdc_resp-reg_receiver"/>
</dbReference>
<evidence type="ECO:0000256" key="2">
    <source>
        <dbReference type="PROSITE-ProRule" id="PRU00169"/>
    </source>
</evidence>
<accession>A0A4R5L8Y2</accession>
<comment type="caution">
    <text evidence="4">The sequence shown here is derived from an EMBL/GenBank/DDBJ whole genome shotgun (WGS) entry which is preliminary data.</text>
</comment>
<feature type="domain" description="Response regulatory" evidence="3">
    <location>
        <begin position="6"/>
        <end position="120"/>
    </location>
</feature>
<organism evidence="4 5">
    <name type="scientific">Paraburkholderia guartelaensis</name>
    <dbReference type="NCBI Taxonomy" id="2546446"/>
    <lineage>
        <taxon>Bacteria</taxon>
        <taxon>Pseudomonadati</taxon>
        <taxon>Pseudomonadota</taxon>
        <taxon>Betaproteobacteria</taxon>
        <taxon>Burkholderiales</taxon>
        <taxon>Burkholderiaceae</taxon>
        <taxon>Paraburkholderia</taxon>
    </lineage>
</organism>
<dbReference type="SMART" id="SM00448">
    <property type="entry name" value="REC"/>
    <property type="match status" value="1"/>
</dbReference>
<dbReference type="Pfam" id="PF00072">
    <property type="entry name" value="Response_reg"/>
    <property type="match status" value="1"/>
</dbReference>
<dbReference type="SUPFAM" id="SSF52172">
    <property type="entry name" value="CheY-like"/>
    <property type="match status" value="1"/>
</dbReference>
<dbReference type="AlphaFoldDB" id="A0A4R5L8Y2"/>
<dbReference type="GO" id="GO:0000160">
    <property type="term" value="P:phosphorelay signal transduction system"/>
    <property type="evidence" value="ECO:0007669"/>
    <property type="project" value="InterPro"/>
</dbReference>
<keyword evidence="1 2" id="KW-0597">Phosphoprotein</keyword>
<dbReference type="EMBL" id="SMOD01000024">
    <property type="protein sequence ID" value="TDG04954.1"/>
    <property type="molecule type" value="Genomic_DNA"/>
</dbReference>
<gene>
    <name evidence="4" type="ORF">E1N52_27705</name>
</gene>
<dbReference type="InterPro" id="IPR011006">
    <property type="entry name" value="CheY-like_superfamily"/>
</dbReference>
<sequence length="123" mass="13582">MRAPQVVSIVDDNEPFRSATARLVQAFGWIVRAFDSAERFLDSEDVHNTAFLISDIKMPGMSGLAMYSRLLELGLAPPVVFVTAGPTASLRAEVLATGAFALLEKPMDPDELERWLNHALRRP</sequence>